<feature type="compositionally biased region" description="Basic and acidic residues" evidence="1">
    <location>
        <begin position="8"/>
        <end position="17"/>
    </location>
</feature>
<feature type="compositionally biased region" description="Basic and acidic residues" evidence="1">
    <location>
        <begin position="170"/>
        <end position="185"/>
    </location>
</feature>
<organism evidence="2 3">
    <name type="scientific">Streptomyces bottropensis ATCC 25435</name>
    <dbReference type="NCBI Taxonomy" id="1054862"/>
    <lineage>
        <taxon>Bacteria</taxon>
        <taxon>Bacillati</taxon>
        <taxon>Actinomycetota</taxon>
        <taxon>Actinomycetes</taxon>
        <taxon>Kitasatosporales</taxon>
        <taxon>Streptomycetaceae</taxon>
        <taxon>Streptomyces</taxon>
    </lineage>
</organism>
<reference evidence="3" key="1">
    <citation type="journal article" date="2013" name="Genome Announc.">
        <title>Draft Genome Sequence of Streptomyces bottropensis ATCC 25435, a Bottromycin-Producing Actinomycete.</title>
        <authorList>
            <person name="Zhang H."/>
            <person name="Zhou W."/>
            <person name="Zhuang Y."/>
            <person name="Liang X."/>
            <person name="Liu T."/>
        </authorList>
    </citation>
    <scope>NUCLEOTIDE SEQUENCE [LARGE SCALE GENOMIC DNA]</scope>
    <source>
        <strain evidence="3">ATCC 25435</strain>
    </source>
</reference>
<evidence type="ECO:0000256" key="1">
    <source>
        <dbReference type="SAM" id="MobiDB-lite"/>
    </source>
</evidence>
<feature type="region of interest" description="Disordered" evidence="1">
    <location>
        <begin position="1"/>
        <end position="28"/>
    </location>
</feature>
<evidence type="ECO:0000313" key="3">
    <source>
        <dbReference type="Proteomes" id="UP000030760"/>
    </source>
</evidence>
<sequence>MSWTTSPRRADSRDVDATHAGPRGDLAAGTHDGVVFTDVVGCPVHVTDLAAALPEPVTVEEGGMRHLAGPDALTRHERGIPITRSSPAGTVWTPPACRPAAGARPPCPDRSTSGRTADGPGAACASACTAPGSSSRSGGAGEWPSRRGRPSLRSRSGLPRPAERGPLSPTDEHRPLGTHLPHTDG</sequence>
<protein>
    <submittedName>
        <fullName evidence="2">dTDP-4-dehydrorhamnose reductase</fullName>
    </submittedName>
</protein>
<feature type="region of interest" description="Disordered" evidence="1">
    <location>
        <begin position="81"/>
        <end position="185"/>
    </location>
</feature>
<dbReference type="AlphaFoldDB" id="M3DN45"/>
<evidence type="ECO:0000313" key="2">
    <source>
        <dbReference type="EMBL" id="EMF58397.1"/>
    </source>
</evidence>
<proteinExistence type="predicted"/>
<name>M3DN45_9ACTN</name>
<dbReference type="Proteomes" id="UP000030760">
    <property type="component" value="Unassembled WGS sequence"/>
</dbReference>
<dbReference type="EMBL" id="KB405056">
    <property type="protein sequence ID" value="EMF58397.1"/>
    <property type="molecule type" value="Genomic_DNA"/>
</dbReference>
<gene>
    <name evidence="2" type="ORF">SBD_1069</name>
</gene>
<accession>M3DN45</accession>
<feature type="compositionally biased region" description="Low complexity" evidence="1">
    <location>
        <begin position="94"/>
        <end position="104"/>
    </location>
</feature>